<evidence type="ECO:0000256" key="6">
    <source>
        <dbReference type="ARBA" id="ARBA00023136"/>
    </source>
</evidence>
<dbReference type="PROSITE" id="PS50893">
    <property type="entry name" value="ABC_TRANSPORTER_2"/>
    <property type="match status" value="1"/>
</dbReference>
<keyword evidence="4 8" id="KW-0067">ATP-binding</keyword>
<evidence type="ECO:0000259" key="7">
    <source>
        <dbReference type="PROSITE" id="PS50893"/>
    </source>
</evidence>
<reference evidence="9" key="1">
    <citation type="submission" date="2023-07" db="EMBL/GenBank/DDBJ databases">
        <title>Molecular identification of indigenous halophilic bacteria isolated from red sea cost, biodegradation of synthetic dyes and assessment of degraded metabolite toxicity.</title>
        <authorList>
            <person name="Chaieb K."/>
            <person name="Altayb H.N."/>
        </authorList>
    </citation>
    <scope>NUCLEOTIDE SEQUENCE [LARGE SCALE GENOMIC DNA]</scope>
    <source>
        <strain evidence="9">K20</strain>
    </source>
</reference>
<protein>
    <submittedName>
        <fullName evidence="8">ABC transporter ATP-binding protein</fullName>
    </submittedName>
</protein>
<organism evidence="8 9">
    <name type="scientific">Vibrio tritonius</name>
    <dbReference type="NCBI Taxonomy" id="1435069"/>
    <lineage>
        <taxon>Bacteria</taxon>
        <taxon>Pseudomonadati</taxon>
        <taxon>Pseudomonadota</taxon>
        <taxon>Gammaproteobacteria</taxon>
        <taxon>Vibrionales</taxon>
        <taxon>Vibrionaceae</taxon>
        <taxon>Vibrio</taxon>
    </lineage>
</organism>
<keyword evidence="3" id="KW-0547">Nucleotide-binding</keyword>
<keyword evidence="1" id="KW-0813">Transport</keyword>
<evidence type="ECO:0000256" key="3">
    <source>
        <dbReference type="ARBA" id="ARBA00022741"/>
    </source>
</evidence>
<dbReference type="InterPro" id="IPR047641">
    <property type="entry name" value="ABC_transpr_MalK/UgpC-like"/>
</dbReference>
<dbReference type="Pfam" id="PF08402">
    <property type="entry name" value="TOBE_2"/>
    <property type="match status" value="1"/>
</dbReference>
<accession>A0ABS7YPG4</accession>
<dbReference type="InterPro" id="IPR017871">
    <property type="entry name" value="ABC_transporter-like_CS"/>
</dbReference>
<dbReference type="GO" id="GO:0005524">
    <property type="term" value="F:ATP binding"/>
    <property type="evidence" value="ECO:0007669"/>
    <property type="project" value="UniProtKB-KW"/>
</dbReference>
<gene>
    <name evidence="8" type="ORF">LDJ79_11685</name>
</gene>
<dbReference type="RefSeq" id="WP_225250696.1">
    <property type="nucleotide sequence ID" value="NZ_JAIWIU010000070.1"/>
</dbReference>
<keyword evidence="6" id="KW-0472">Membrane</keyword>
<evidence type="ECO:0000313" key="8">
    <source>
        <dbReference type="EMBL" id="MCA2016776.1"/>
    </source>
</evidence>
<evidence type="ECO:0000256" key="2">
    <source>
        <dbReference type="ARBA" id="ARBA00022475"/>
    </source>
</evidence>
<evidence type="ECO:0000256" key="1">
    <source>
        <dbReference type="ARBA" id="ARBA00022448"/>
    </source>
</evidence>
<dbReference type="Pfam" id="PF00005">
    <property type="entry name" value="ABC_tran"/>
    <property type="match status" value="1"/>
</dbReference>
<keyword evidence="9" id="KW-1185">Reference proteome</keyword>
<sequence>MPTITLSKLVKQYSGSQSAAVKGIDLTVQDGEFMCLLGPSGCGKTTMLRMIAGIESASGGVIQIGEQIVDSVSDAQFVPPEHRGIGLVFQSYALWPHMTVERNVDFGLRLQKVPTEERQRRCQEVMEKLRIAQYAKRYPSQLSGGQQQRVALARMLAVNPKVLLLDEPLSNLDASLRLEMRAELRRIHETFGTTIVFVSHDQWEAMTLATRIAVMSEGEIQQVGTPDEIYAQPANPFVAQFIGNPRINWLEPHTFCQSELGHYLAPLMVHQDNLVKLGVRPESIIINDDPNGFSATVTNIIPTGGSWVIELQTGNVILSHSTQIMPRWTVNQVVRCQLPIDALHGFDAQGTRLNLLAAQTSGYQVASCCSYSNRETPHQPSIASSSSPTLQL</sequence>
<dbReference type="PANTHER" id="PTHR43875:SF15">
    <property type="entry name" value="TREHALOSE IMPORT ATP-BINDING PROTEIN SUGC"/>
    <property type="match status" value="1"/>
</dbReference>
<name>A0ABS7YPG4_9VIBR</name>
<evidence type="ECO:0000256" key="4">
    <source>
        <dbReference type="ARBA" id="ARBA00022840"/>
    </source>
</evidence>
<dbReference type="InterPro" id="IPR027417">
    <property type="entry name" value="P-loop_NTPase"/>
</dbReference>
<dbReference type="SUPFAM" id="SSF52540">
    <property type="entry name" value="P-loop containing nucleoside triphosphate hydrolases"/>
    <property type="match status" value="1"/>
</dbReference>
<comment type="caution">
    <text evidence="8">The sequence shown here is derived from an EMBL/GenBank/DDBJ whole genome shotgun (WGS) entry which is preliminary data.</text>
</comment>
<dbReference type="PANTHER" id="PTHR43875">
    <property type="entry name" value="MALTODEXTRIN IMPORT ATP-BINDING PROTEIN MSMX"/>
    <property type="match status" value="1"/>
</dbReference>
<dbReference type="Gene3D" id="3.40.50.300">
    <property type="entry name" value="P-loop containing nucleotide triphosphate hydrolases"/>
    <property type="match status" value="1"/>
</dbReference>
<dbReference type="InterPro" id="IPR013611">
    <property type="entry name" value="Transp-assoc_OB_typ2"/>
</dbReference>
<dbReference type="Proteomes" id="UP001199044">
    <property type="component" value="Unassembled WGS sequence"/>
</dbReference>
<proteinExistence type="predicted"/>
<dbReference type="InterPro" id="IPR003439">
    <property type="entry name" value="ABC_transporter-like_ATP-bd"/>
</dbReference>
<feature type="domain" description="ABC transporter" evidence="7">
    <location>
        <begin position="4"/>
        <end position="242"/>
    </location>
</feature>
<evidence type="ECO:0000256" key="5">
    <source>
        <dbReference type="ARBA" id="ARBA00022967"/>
    </source>
</evidence>
<keyword evidence="2" id="KW-1003">Cell membrane</keyword>
<dbReference type="InterPro" id="IPR008995">
    <property type="entry name" value="Mo/tungstate-bd_C_term_dom"/>
</dbReference>
<dbReference type="InterPro" id="IPR012340">
    <property type="entry name" value="NA-bd_OB-fold"/>
</dbReference>
<dbReference type="SMART" id="SM00382">
    <property type="entry name" value="AAA"/>
    <property type="match status" value="1"/>
</dbReference>
<dbReference type="PROSITE" id="PS00211">
    <property type="entry name" value="ABC_TRANSPORTER_1"/>
    <property type="match status" value="1"/>
</dbReference>
<dbReference type="Gene3D" id="2.40.50.100">
    <property type="match status" value="1"/>
</dbReference>
<dbReference type="SUPFAM" id="SSF50331">
    <property type="entry name" value="MOP-like"/>
    <property type="match status" value="1"/>
</dbReference>
<dbReference type="EMBL" id="JAIWIU010000070">
    <property type="protein sequence ID" value="MCA2016776.1"/>
    <property type="molecule type" value="Genomic_DNA"/>
</dbReference>
<keyword evidence="5" id="KW-1278">Translocase</keyword>
<dbReference type="InterPro" id="IPR003593">
    <property type="entry name" value="AAA+_ATPase"/>
</dbReference>
<dbReference type="Gene3D" id="2.40.50.140">
    <property type="entry name" value="Nucleic acid-binding proteins"/>
    <property type="match status" value="1"/>
</dbReference>
<evidence type="ECO:0000313" key="9">
    <source>
        <dbReference type="Proteomes" id="UP001199044"/>
    </source>
</evidence>